<comment type="similarity">
    <text evidence="1">Belongs to the RutC family.</text>
</comment>
<dbReference type="VEuPathDB" id="GiardiaDB:GMRT_11966"/>
<name>A0A4Z1T5C6_GIAMU</name>
<dbReference type="Gene3D" id="3.30.1330.40">
    <property type="entry name" value="RutC-like"/>
    <property type="match status" value="1"/>
</dbReference>
<dbReference type="SUPFAM" id="SSF55298">
    <property type="entry name" value="YjgF-like"/>
    <property type="match status" value="1"/>
</dbReference>
<dbReference type="NCBIfam" id="TIGR00004">
    <property type="entry name" value="Rid family detoxifying hydrolase"/>
    <property type="match status" value="1"/>
</dbReference>
<dbReference type="InterPro" id="IPR006175">
    <property type="entry name" value="YjgF/YER057c/UK114"/>
</dbReference>
<proteinExistence type="inferred from homology"/>
<dbReference type="InterPro" id="IPR006056">
    <property type="entry name" value="RidA"/>
</dbReference>
<comment type="caution">
    <text evidence="2">The sequence shown here is derived from an EMBL/GenBank/DDBJ whole genome shotgun (WGS) entry which is preliminary data.</text>
</comment>
<dbReference type="GO" id="GO:0005829">
    <property type="term" value="C:cytosol"/>
    <property type="evidence" value="ECO:0007669"/>
    <property type="project" value="TreeGrafter"/>
</dbReference>
<keyword evidence="3" id="KW-1185">Reference proteome</keyword>
<dbReference type="OrthoDB" id="309640at2759"/>
<dbReference type="PANTHER" id="PTHR11803:SF39">
    <property type="entry name" value="2-IMINOBUTANOATE_2-IMINOPROPANOATE DEAMINASE"/>
    <property type="match status" value="1"/>
</dbReference>
<dbReference type="GO" id="GO:0005739">
    <property type="term" value="C:mitochondrion"/>
    <property type="evidence" value="ECO:0007669"/>
    <property type="project" value="TreeGrafter"/>
</dbReference>
<sequence>MPSAVGQTTKTLAPYTPAVKSHGLIYVSGQLGMKDGKLLDGVEAQTRGALENLKALLESAGSSLAKTVKCTVYIKNMDDFDAINKVYATFFQDWKPARVCVEVARLPIDALIEIDAIAEE</sequence>
<evidence type="ECO:0000313" key="3">
    <source>
        <dbReference type="Proteomes" id="UP000315496"/>
    </source>
</evidence>
<gene>
    <name evidence="2" type="ORF">GMRT_11966</name>
</gene>
<evidence type="ECO:0000256" key="1">
    <source>
        <dbReference type="ARBA" id="ARBA00010552"/>
    </source>
</evidence>
<protein>
    <submittedName>
        <fullName evidence="2">Translation initiation inhibitor</fullName>
    </submittedName>
</protein>
<dbReference type="PROSITE" id="PS01094">
    <property type="entry name" value="UPF0076"/>
    <property type="match status" value="1"/>
</dbReference>
<dbReference type="AlphaFoldDB" id="A0A4Z1T5C6"/>
<reference evidence="2 3" key="1">
    <citation type="submission" date="2019-05" db="EMBL/GenBank/DDBJ databases">
        <title>The compact genome of Giardia muris reveals important steps in the evolution of intestinal protozoan parasites.</title>
        <authorList>
            <person name="Xu F."/>
            <person name="Jimenez-Gonzalez A."/>
            <person name="Einarsson E."/>
            <person name="Astvaldsson A."/>
            <person name="Peirasmaki D."/>
            <person name="Eckmann L."/>
            <person name="Andersson J.O."/>
            <person name="Svard S.G."/>
            <person name="Jerlstrom-Hultqvist J."/>
        </authorList>
    </citation>
    <scope>NUCLEOTIDE SEQUENCE [LARGE SCALE GENOMIC DNA]</scope>
    <source>
        <strain evidence="2 3">Roberts-Thomson</strain>
    </source>
</reference>
<dbReference type="GO" id="GO:0019239">
    <property type="term" value="F:deaminase activity"/>
    <property type="evidence" value="ECO:0007669"/>
    <property type="project" value="TreeGrafter"/>
</dbReference>
<evidence type="ECO:0000313" key="2">
    <source>
        <dbReference type="EMBL" id="TNJ29223.1"/>
    </source>
</evidence>
<dbReference type="FunFam" id="3.30.1330.40:FF:000001">
    <property type="entry name" value="L-PSP family endoribonuclease"/>
    <property type="match status" value="1"/>
</dbReference>
<dbReference type="CDD" id="cd00448">
    <property type="entry name" value="YjgF_YER057c_UK114_family"/>
    <property type="match status" value="1"/>
</dbReference>
<dbReference type="InterPro" id="IPR035959">
    <property type="entry name" value="RutC-like_sf"/>
</dbReference>
<accession>A0A4Z1T5C6</accession>
<dbReference type="Proteomes" id="UP000315496">
    <property type="component" value="Chromosome 2"/>
</dbReference>
<dbReference type="EMBL" id="VDLU01000002">
    <property type="protein sequence ID" value="TNJ29223.1"/>
    <property type="molecule type" value="Genomic_DNA"/>
</dbReference>
<dbReference type="Pfam" id="PF01042">
    <property type="entry name" value="Ribonuc_L-PSP"/>
    <property type="match status" value="1"/>
</dbReference>
<dbReference type="InterPro" id="IPR019897">
    <property type="entry name" value="RidA_CS"/>
</dbReference>
<organism evidence="2 3">
    <name type="scientific">Giardia muris</name>
    <dbReference type="NCBI Taxonomy" id="5742"/>
    <lineage>
        <taxon>Eukaryota</taxon>
        <taxon>Metamonada</taxon>
        <taxon>Diplomonadida</taxon>
        <taxon>Hexamitidae</taxon>
        <taxon>Giardiinae</taxon>
        <taxon>Giardia</taxon>
    </lineage>
</organism>
<dbReference type="PANTHER" id="PTHR11803">
    <property type="entry name" value="2-IMINOBUTANOATE/2-IMINOPROPANOATE DEAMINASE RIDA"/>
    <property type="match status" value="1"/>
</dbReference>